<dbReference type="PANTHER" id="PTHR46320">
    <property type="entry name" value="GLYCEROPHOSPHODIESTER PHOSPHODIESTERASE 1"/>
    <property type="match status" value="1"/>
</dbReference>
<reference evidence="11" key="2">
    <citation type="submission" date="2017-04" db="EMBL/GenBank/DDBJ databases">
        <title>Function of individual gut microbiota members based on whole genome sequencing of pure cultures obtained from chicken caecum.</title>
        <authorList>
            <person name="Medvecky M."/>
            <person name="Cejkova D."/>
            <person name="Polansky O."/>
            <person name="Karasova D."/>
            <person name="Kubasova T."/>
            <person name="Cizek A."/>
            <person name="Rychlik I."/>
        </authorList>
    </citation>
    <scope>NUCLEOTIDE SEQUENCE [LARGE SCALE GENOMIC DNA]</scope>
    <source>
        <strain evidence="11">An109</strain>
    </source>
</reference>
<reference evidence="6" key="3">
    <citation type="journal article" date="2018" name="BMC Genomics">
        <title>Whole genome sequencing and function prediction of 133 gut anaerobes isolated from chicken caecum in pure cultures.</title>
        <authorList>
            <person name="Medvecky M."/>
            <person name="Cejkova D."/>
            <person name="Polansky O."/>
            <person name="Karasova D."/>
            <person name="Kubasova T."/>
            <person name="Cizek A."/>
            <person name="Rychlik I."/>
        </authorList>
    </citation>
    <scope>NUCLEOTIDE SEQUENCE</scope>
    <source>
        <strain evidence="6">An109</strain>
    </source>
</reference>
<dbReference type="Pfam" id="PF03009">
    <property type="entry name" value="GDPD"/>
    <property type="match status" value="1"/>
</dbReference>
<dbReference type="EMBL" id="VYQC01000015">
    <property type="protein sequence ID" value="KAA9039753.1"/>
    <property type="molecule type" value="Genomic_DNA"/>
</dbReference>
<evidence type="ECO:0000313" key="8">
    <source>
        <dbReference type="EMBL" id="SFM58402.1"/>
    </source>
</evidence>
<evidence type="ECO:0000313" key="6">
    <source>
        <dbReference type="EMBL" id="OUQ71147.1"/>
    </source>
</evidence>
<dbReference type="Gene3D" id="3.20.20.190">
    <property type="entry name" value="Phosphatidylinositol (PI) phosphodiesterase"/>
    <property type="match status" value="1"/>
</dbReference>
<dbReference type="Proteomes" id="UP000471447">
    <property type="component" value="Unassembled WGS sequence"/>
</dbReference>
<dbReference type="GO" id="GO:0008889">
    <property type="term" value="F:glycerophosphodiester phosphodiesterase activity"/>
    <property type="evidence" value="ECO:0007669"/>
    <property type="project" value="TreeGrafter"/>
</dbReference>
<reference evidence="5 13" key="6">
    <citation type="journal article" date="2019" name="Nat. Med.">
        <title>A library of human gut bacterial isolates paired with longitudinal multiomics data enables mechanistic microbiome research.</title>
        <authorList>
            <person name="Poyet M."/>
            <person name="Groussin M."/>
            <person name="Gibbons S.M."/>
            <person name="Avila-Pacheco J."/>
            <person name="Jiang X."/>
            <person name="Kearney S.M."/>
            <person name="Perrotta A.R."/>
            <person name="Berdy B."/>
            <person name="Zhao S."/>
            <person name="Lieberman T.D."/>
            <person name="Swanson P.K."/>
            <person name="Smith M."/>
            <person name="Roesemann S."/>
            <person name="Alexander J.E."/>
            <person name="Rich S.A."/>
            <person name="Livny J."/>
            <person name="Vlamakis H."/>
            <person name="Clish C."/>
            <person name="Bullock K."/>
            <person name="Deik A."/>
            <person name="Scott J."/>
            <person name="Pierce K.A."/>
            <person name="Xavier R.J."/>
            <person name="Alm E.J."/>
        </authorList>
    </citation>
    <scope>NUCLEOTIDE SEQUENCE [LARGE SCALE GENOMIC DNA]</scope>
    <source>
        <strain evidence="5 13">BIOML-A7</strain>
    </source>
</reference>
<evidence type="ECO:0000256" key="2">
    <source>
        <dbReference type="SAM" id="SignalP"/>
    </source>
</evidence>
<feature type="chain" id="PRO_5011078122" evidence="2">
    <location>
        <begin position="26"/>
        <end position="321"/>
    </location>
</feature>
<reference evidence="4" key="7">
    <citation type="submission" date="2019-09" db="EMBL/GenBank/DDBJ databases">
        <authorList>
            <person name="Ross B.D."/>
            <person name="Verster A.J."/>
            <person name="Radey M.C."/>
            <person name="Schmidtke D.T."/>
            <person name="Pope C.E."/>
            <person name="Hoffman L.R."/>
            <person name="Hajjar A.M."/>
            <person name="Peterson S.B."/>
            <person name="Borenstein E."/>
            <person name="Mougous J.D."/>
        </authorList>
    </citation>
    <scope>NUCLEOTIDE SEQUENCE</scope>
    <source>
        <strain evidence="4">H204</strain>
    </source>
</reference>
<dbReference type="CDD" id="cd08566">
    <property type="entry name" value="GDPD_AtGDE_like"/>
    <property type="match status" value="1"/>
</dbReference>
<dbReference type="InterPro" id="IPR030395">
    <property type="entry name" value="GP_PDE_dom"/>
</dbReference>
<dbReference type="GO" id="GO:0006644">
    <property type="term" value="P:phospholipid metabolic process"/>
    <property type="evidence" value="ECO:0007669"/>
    <property type="project" value="TreeGrafter"/>
</dbReference>
<evidence type="ECO:0000313" key="9">
    <source>
        <dbReference type="Proteomes" id="UP000183040"/>
    </source>
</evidence>
<evidence type="ECO:0000313" key="13">
    <source>
        <dbReference type="Proteomes" id="UP000471447"/>
    </source>
</evidence>
<reference evidence="4" key="5">
    <citation type="journal article" date="2019" name="bioRxiv">
        <title>Acquired interbacterial defense systems protect against interspecies antagonism in the human gut microbiome.</title>
        <authorList>
            <person name="Ross B.D."/>
            <person name="Verster A.J."/>
            <person name="Radey M.C."/>
            <person name="Schmidtke D.T."/>
            <person name="Pope C.E."/>
            <person name="Hoffman L.R."/>
            <person name="Hajjar A.M."/>
            <person name="Peterson S.B."/>
            <person name="Borenstein E."/>
            <person name="Mougous J.D."/>
        </authorList>
    </citation>
    <scope>NUCLEOTIDE SEQUENCE</scope>
    <source>
        <strain evidence="4">H204</strain>
    </source>
</reference>
<evidence type="ECO:0000313" key="5">
    <source>
        <dbReference type="EMBL" id="KAB6426526.1"/>
    </source>
</evidence>
<dbReference type="EMBL" id="NFLW01000011">
    <property type="protein sequence ID" value="OUQ71147.1"/>
    <property type="molecule type" value="Genomic_DNA"/>
</dbReference>
<organism evidence="7 9">
    <name type="scientific">Bacteroides xylanisolvens</name>
    <dbReference type="NCBI Taxonomy" id="371601"/>
    <lineage>
        <taxon>Bacteria</taxon>
        <taxon>Pseudomonadati</taxon>
        <taxon>Bacteroidota</taxon>
        <taxon>Bacteroidia</taxon>
        <taxon>Bacteroidales</taxon>
        <taxon>Bacteroidaceae</taxon>
        <taxon>Bacteroides</taxon>
    </lineage>
</organism>
<proteinExistence type="predicted"/>
<accession>A0A1H4B3J7</accession>
<evidence type="ECO:0000313" key="11">
    <source>
        <dbReference type="Proteomes" id="UP000196036"/>
    </source>
</evidence>
<feature type="compositionally biased region" description="Acidic residues" evidence="1">
    <location>
        <begin position="38"/>
        <end position="47"/>
    </location>
</feature>
<reference evidence="9 10" key="1">
    <citation type="submission" date="2016-10" db="EMBL/GenBank/DDBJ databases">
        <authorList>
            <person name="de Groot N.N."/>
        </authorList>
    </citation>
    <scope>NUCLEOTIDE SEQUENCE [LARGE SCALE GENOMIC DNA]</scope>
    <source>
        <strain evidence="8 10">NLAE-zl-C202</strain>
        <strain evidence="7 9">NLAE-zl-G339</strain>
    </source>
</reference>
<evidence type="ECO:0000313" key="12">
    <source>
        <dbReference type="Proteomes" id="UP000327007"/>
    </source>
</evidence>
<name>A0A1H4B3J7_9BACE</name>
<dbReference type="GO" id="GO:0006580">
    <property type="term" value="P:ethanolamine metabolic process"/>
    <property type="evidence" value="ECO:0007669"/>
    <property type="project" value="TreeGrafter"/>
</dbReference>
<dbReference type="SUPFAM" id="SSF51695">
    <property type="entry name" value="PLC-like phosphodiesterases"/>
    <property type="match status" value="1"/>
</dbReference>
<evidence type="ECO:0000259" key="3">
    <source>
        <dbReference type="PROSITE" id="PS51704"/>
    </source>
</evidence>
<protein>
    <submittedName>
        <fullName evidence="4 6">Glycerophosphodiester phosphodiesterase</fullName>
    </submittedName>
    <submittedName>
        <fullName evidence="7">Glycerophosphoryl diester phosphodiesterase</fullName>
    </submittedName>
</protein>
<feature type="domain" description="GP-PDE" evidence="3">
    <location>
        <begin position="70"/>
        <end position="315"/>
    </location>
</feature>
<reference evidence="12" key="4">
    <citation type="journal article" date="2018" name="J. Anim. Genet.">
        <title>Acquired interbacterial defense systems protect against interspecies antagonism in the human gut microbiome.</title>
        <authorList>
            <person name="Ross B.D."/>
            <person name="Verster A.J."/>
            <person name="Radey M.C."/>
            <person name="Schmidtke D.T."/>
            <person name="Pope C.E."/>
            <person name="Hoffman L.R."/>
            <person name="Hajjar A."/>
            <person name="Peterson S.B."/>
            <person name="Borenstein E."/>
            <person name="Mougous J."/>
        </authorList>
    </citation>
    <scope>NUCLEOTIDE SEQUENCE [LARGE SCALE GENOMIC DNA]</scope>
    <source>
        <strain evidence="12">H204</strain>
    </source>
</reference>
<dbReference type="Proteomes" id="UP000183040">
    <property type="component" value="Unassembled WGS sequence"/>
</dbReference>
<dbReference type="InterPro" id="IPR017946">
    <property type="entry name" value="PLC-like_Pdiesterase_TIM-brl"/>
</dbReference>
<dbReference type="EMBL" id="FOUM01000007">
    <property type="protein sequence ID" value="SFM58402.1"/>
    <property type="molecule type" value="Genomic_DNA"/>
</dbReference>
<dbReference type="EMBL" id="WDCG01000003">
    <property type="protein sequence ID" value="KAB6426526.1"/>
    <property type="molecule type" value="Genomic_DNA"/>
</dbReference>
<dbReference type="AlphaFoldDB" id="A0A1H4B3J7"/>
<evidence type="ECO:0000256" key="1">
    <source>
        <dbReference type="SAM" id="MobiDB-lite"/>
    </source>
</evidence>
<dbReference type="RefSeq" id="WP_074705695.1">
    <property type="nucleotide sequence ID" value="NZ_CP041230.1"/>
</dbReference>
<dbReference type="PANTHER" id="PTHR46320:SF1">
    <property type="entry name" value="GLYCEROPHOSPHODIESTER PHOSPHODIESTERASE 1"/>
    <property type="match status" value="1"/>
</dbReference>
<dbReference type="GO" id="GO:0005886">
    <property type="term" value="C:plasma membrane"/>
    <property type="evidence" value="ECO:0007669"/>
    <property type="project" value="TreeGrafter"/>
</dbReference>
<sequence>MRKILFLSLAILLAGLMICSGCSSSDDEIKKEQPINPDDSDEPEDGSSEPSGRDLKADLKQLSENTSLKMWTCAHRSNTLKGIQNGIPGNSVEAVKYAIEAGVDMIEVDARATSDGVIVNMHDAGIGNTTTGSGNLSTMLSSTLFGYYLKDNQGRATQFKVPTFEQILKAAKGKIYICVDVKEPALLRRLVKMVADKGMTNEVCYFVGSTYIDNILEYNKDAIPFPWVSNTTDVNNYQKYYAKSIPMVQFNINVNNLTTLVEAIKTAKLIGYANHLENDDSQLLNNNDYSKVDVFIQNKIEVIQTDYSDIIIPYLKEKGVR</sequence>
<dbReference type="Proteomes" id="UP000196036">
    <property type="component" value="Unassembled WGS sequence"/>
</dbReference>
<evidence type="ECO:0000313" key="10">
    <source>
        <dbReference type="Proteomes" id="UP000183766"/>
    </source>
</evidence>
<dbReference type="Proteomes" id="UP000327007">
    <property type="component" value="Unassembled WGS sequence"/>
</dbReference>
<dbReference type="EMBL" id="FNRP01000006">
    <property type="protein sequence ID" value="SEA42669.1"/>
    <property type="molecule type" value="Genomic_DNA"/>
</dbReference>
<dbReference type="PROSITE" id="PS51704">
    <property type="entry name" value="GP_PDE"/>
    <property type="match status" value="1"/>
</dbReference>
<feature type="region of interest" description="Disordered" evidence="1">
    <location>
        <begin position="27"/>
        <end position="54"/>
    </location>
</feature>
<dbReference type="GO" id="GO:0070291">
    <property type="term" value="P:N-acylethanolamine metabolic process"/>
    <property type="evidence" value="ECO:0007669"/>
    <property type="project" value="TreeGrafter"/>
</dbReference>
<feature type="signal peptide" evidence="2">
    <location>
        <begin position="1"/>
        <end position="25"/>
    </location>
</feature>
<dbReference type="Proteomes" id="UP000183766">
    <property type="component" value="Unassembled WGS sequence"/>
</dbReference>
<gene>
    <name evidence="6" type="ORF">B5E52_07665</name>
    <name evidence="4" type="ORF">F6S82_21185</name>
    <name evidence="5" type="ORF">GAZ26_04180</name>
    <name evidence="7" type="ORF">SAMN04487924_10645</name>
    <name evidence="8" type="ORF">SAMN05216250_10724</name>
</gene>
<evidence type="ECO:0000313" key="4">
    <source>
        <dbReference type="EMBL" id="KAA9039753.1"/>
    </source>
</evidence>
<evidence type="ECO:0000313" key="7">
    <source>
        <dbReference type="EMBL" id="SEA42669.1"/>
    </source>
</evidence>
<keyword evidence="2" id="KW-0732">Signal</keyword>